<dbReference type="SUPFAM" id="SSF52218">
    <property type="entry name" value="Flavoproteins"/>
    <property type="match status" value="1"/>
</dbReference>
<feature type="binding site" evidence="6">
    <location>
        <begin position="16"/>
        <end position="18"/>
    </location>
    <ligand>
        <name>FMN</name>
        <dbReference type="ChEBI" id="CHEBI:58210"/>
    </ligand>
</feature>
<dbReference type="GO" id="GO:0016655">
    <property type="term" value="F:oxidoreductase activity, acting on NAD(P)H, quinone or similar compound as acceptor"/>
    <property type="evidence" value="ECO:0007669"/>
    <property type="project" value="InterPro"/>
</dbReference>
<dbReference type="InterPro" id="IPR050104">
    <property type="entry name" value="FMN-dep_NADH:Q_OxRdtase_AzoR1"/>
</dbReference>
<feature type="binding site" evidence="6">
    <location>
        <position position="10"/>
    </location>
    <ligand>
        <name>FMN</name>
        <dbReference type="ChEBI" id="CHEBI:58210"/>
    </ligand>
</feature>
<reference evidence="8 9" key="1">
    <citation type="submission" date="2019-05" db="EMBL/GenBank/DDBJ databases">
        <authorList>
            <person name="Zhou X."/>
        </authorList>
    </citation>
    <scope>NUCLEOTIDE SEQUENCE [LARGE SCALE GENOMIC DNA]</scope>
    <source>
        <strain evidence="8 9">DSM 432</strain>
    </source>
</reference>
<comment type="function">
    <text evidence="6">Also exhibits azoreductase activity. Catalyzes the reductive cleavage of the azo bond in aromatic azo compounds to the corresponding amines.</text>
</comment>
<dbReference type="GO" id="GO:0010181">
    <property type="term" value="F:FMN binding"/>
    <property type="evidence" value="ECO:0007669"/>
    <property type="project" value="UniProtKB-UniRule"/>
</dbReference>
<keyword evidence="1 6" id="KW-0285">Flavoprotein</keyword>
<dbReference type="EC" id="1.6.5.-" evidence="6"/>
<evidence type="ECO:0000256" key="6">
    <source>
        <dbReference type="HAMAP-Rule" id="MF_01216"/>
    </source>
</evidence>
<dbReference type="AlphaFoldDB" id="A0A6C1KHQ1"/>
<dbReference type="HAMAP" id="MF_01216">
    <property type="entry name" value="Azoreductase_type1"/>
    <property type="match status" value="1"/>
</dbReference>
<evidence type="ECO:0000256" key="1">
    <source>
        <dbReference type="ARBA" id="ARBA00022630"/>
    </source>
</evidence>
<dbReference type="GeneID" id="95773080"/>
<feature type="domain" description="Flavodoxin-like fold" evidence="7">
    <location>
        <begin position="3"/>
        <end position="202"/>
    </location>
</feature>
<dbReference type="InterPro" id="IPR003680">
    <property type="entry name" value="Flavodoxin_fold"/>
</dbReference>
<evidence type="ECO:0000256" key="4">
    <source>
        <dbReference type="ARBA" id="ARBA00023027"/>
    </source>
</evidence>
<dbReference type="PANTHER" id="PTHR43741:SF2">
    <property type="entry name" value="FMN-DEPENDENT NADH:QUINONE OXIDOREDUCTASE"/>
    <property type="match status" value="1"/>
</dbReference>
<dbReference type="Proteomes" id="UP000305131">
    <property type="component" value="Unassembled WGS sequence"/>
</dbReference>
<evidence type="ECO:0000256" key="3">
    <source>
        <dbReference type="ARBA" id="ARBA00023002"/>
    </source>
</evidence>
<comment type="function">
    <text evidence="6">Quinone reductase that provides resistance to thiol-specific stress caused by electrophilic quinones.</text>
</comment>
<feature type="binding site" evidence="6">
    <location>
        <begin position="96"/>
        <end position="99"/>
    </location>
    <ligand>
        <name>FMN</name>
        <dbReference type="ChEBI" id="CHEBI:58210"/>
    </ligand>
</feature>
<keyword evidence="4 6" id="KW-0520">NAD</keyword>
<evidence type="ECO:0000313" key="9">
    <source>
        <dbReference type="Proteomes" id="UP000305131"/>
    </source>
</evidence>
<dbReference type="InterPro" id="IPR029039">
    <property type="entry name" value="Flavoprotein-like_sf"/>
</dbReference>
<comment type="similarity">
    <text evidence="6">Belongs to the azoreductase type 1 family.</text>
</comment>
<protein>
    <recommendedName>
        <fullName evidence="6">FMN dependent NADH:quinone oxidoreductase</fullName>
        <ecNumber evidence="6">1.6.5.-</ecNumber>
    </recommendedName>
    <alternativeName>
        <fullName evidence="6">Azo-dye reductase</fullName>
    </alternativeName>
    <alternativeName>
        <fullName evidence="6">FMN-dependent NADH-azo compound oxidoreductase</fullName>
    </alternativeName>
    <alternativeName>
        <fullName evidence="6">FMN-dependent NADH-azoreductase</fullName>
        <ecNumber evidence="6">1.7.1.17</ecNumber>
    </alternativeName>
</protein>
<dbReference type="Gene3D" id="3.40.50.360">
    <property type="match status" value="1"/>
</dbReference>
<evidence type="ECO:0000256" key="5">
    <source>
        <dbReference type="ARBA" id="ARBA00048542"/>
    </source>
</evidence>
<dbReference type="EC" id="1.7.1.17" evidence="6"/>
<comment type="caution">
    <text evidence="8">The sequence shown here is derived from an EMBL/GenBank/DDBJ whole genome shotgun (WGS) entry which is preliminary data.</text>
</comment>
<comment type="caution">
    <text evidence="6">Lacks conserved residue(s) required for the propagation of feature annotation.</text>
</comment>
<comment type="subunit">
    <text evidence="6">Homodimer.</text>
</comment>
<keyword evidence="2 6" id="KW-0288">FMN</keyword>
<gene>
    <name evidence="6" type="primary">azoR</name>
    <name evidence="8" type="ORF">FBQ73_06345</name>
</gene>
<dbReference type="PANTHER" id="PTHR43741">
    <property type="entry name" value="FMN-DEPENDENT NADH-AZOREDUCTASE 1"/>
    <property type="match status" value="1"/>
</dbReference>
<keyword evidence="3 6" id="KW-0560">Oxidoreductase</keyword>
<dbReference type="GO" id="GO:0009055">
    <property type="term" value="F:electron transfer activity"/>
    <property type="evidence" value="ECO:0007669"/>
    <property type="project" value="UniProtKB-UniRule"/>
</dbReference>
<sequence>MKTLLRIDSSTRVEGSRSRHLGDALEARWRANTPGGVVVRRDLAVDPIPHIDATTIAGFFTPADQITDAMRAATSLSDRLIGEVEAADALLITAPMYNFGLPSALKAWIDHVVRIRRTVAYDGVTFRGLVTGKAAYVALAYGAGSYEPGGALASFDYAKPYIAHVLGFIGFRDIEVVGVEGTNGEEGAVAAALDAALKAIESLPSLAA</sequence>
<name>A0A6C1KHQ1_XANAU</name>
<dbReference type="OrthoDB" id="9787136at2"/>
<organism evidence="8 9">
    <name type="scientific">Xanthobacter autotrophicus</name>
    <dbReference type="NCBI Taxonomy" id="280"/>
    <lineage>
        <taxon>Bacteria</taxon>
        <taxon>Pseudomonadati</taxon>
        <taxon>Pseudomonadota</taxon>
        <taxon>Alphaproteobacteria</taxon>
        <taxon>Hyphomicrobiales</taxon>
        <taxon>Xanthobacteraceae</taxon>
        <taxon>Xanthobacter</taxon>
    </lineage>
</organism>
<proteinExistence type="inferred from homology"/>
<accession>A0A6C1KHQ1</accession>
<comment type="catalytic activity">
    <reaction evidence="5">
        <text>N,N-dimethyl-1,4-phenylenediamine + anthranilate + 2 NAD(+) = 2-(4-dimethylaminophenyl)diazenylbenzoate + 2 NADH + 2 H(+)</text>
        <dbReference type="Rhea" id="RHEA:55872"/>
        <dbReference type="ChEBI" id="CHEBI:15378"/>
        <dbReference type="ChEBI" id="CHEBI:15783"/>
        <dbReference type="ChEBI" id="CHEBI:16567"/>
        <dbReference type="ChEBI" id="CHEBI:57540"/>
        <dbReference type="ChEBI" id="CHEBI:57945"/>
        <dbReference type="ChEBI" id="CHEBI:71579"/>
        <dbReference type="EC" id="1.7.1.17"/>
    </reaction>
    <physiologicalReaction direction="right-to-left" evidence="5">
        <dbReference type="Rhea" id="RHEA:55874"/>
    </physiologicalReaction>
</comment>
<dbReference type="InterPro" id="IPR023048">
    <property type="entry name" value="NADH:quinone_OxRdtase_FMN_depd"/>
</dbReference>
<evidence type="ECO:0000313" key="8">
    <source>
        <dbReference type="EMBL" id="TLX43725.1"/>
    </source>
</evidence>
<comment type="catalytic activity">
    <reaction evidence="6">
        <text>2 a quinone + NADH + H(+) = 2 a 1,4-benzosemiquinone + NAD(+)</text>
        <dbReference type="Rhea" id="RHEA:65952"/>
        <dbReference type="ChEBI" id="CHEBI:15378"/>
        <dbReference type="ChEBI" id="CHEBI:57540"/>
        <dbReference type="ChEBI" id="CHEBI:57945"/>
        <dbReference type="ChEBI" id="CHEBI:132124"/>
        <dbReference type="ChEBI" id="CHEBI:134225"/>
    </reaction>
</comment>
<dbReference type="Pfam" id="PF02525">
    <property type="entry name" value="Flavodoxin_2"/>
    <property type="match status" value="1"/>
</dbReference>
<dbReference type="GO" id="GO:0016652">
    <property type="term" value="F:oxidoreductase activity, acting on NAD(P)H as acceptor"/>
    <property type="evidence" value="ECO:0007669"/>
    <property type="project" value="UniProtKB-UniRule"/>
</dbReference>
<comment type="cofactor">
    <cofactor evidence="6">
        <name>FMN</name>
        <dbReference type="ChEBI" id="CHEBI:58210"/>
    </cofactor>
    <text evidence="6">Binds 1 FMN per subunit.</text>
</comment>
<evidence type="ECO:0000259" key="7">
    <source>
        <dbReference type="Pfam" id="PF02525"/>
    </source>
</evidence>
<dbReference type="EMBL" id="VAUP01000015">
    <property type="protein sequence ID" value="TLX43725.1"/>
    <property type="molecule type" value="Genomic_DNA"/>
</dbReference>
<dbReference type="RefSeq" id="WP_138398634.1">
    <property type="nucleotide sequence ID" value="NZ_JBAFVI010000001.1"/>
</dbReference>
<evidence type="ECO:0000256" key="2">
    <source>
        <dbReference type="ARBA" id="ARBA00022643"/>
    </source>
</evidence>